<evidence type="ECO:0000256" key="3">
    <source>
        <dbReference type="ARBA" id="ARBA00004555"/>
    </source>
</evidence>
<dbReference type="Gene3D" id="3.40.50.1820">
    <property type="entry name" value="alpha/beta hydrolase"/>
    <property type="match status" value="1"/>
</dbReference>
<dbReference type="PANTHER" id="PTHR11247">
    <property type="entry name" value="PALMITOYL-PROTEIN THIOESTERASE/DOLICHYLDIPHOSPHATASE 1"/>
    <property type="match status" value="1"/>
</dbReference>
<protein>
    <recommendedName>
        <fullName evidence="7">Palmitoyl-protein thioesterase 1</fullName>
        <ecNumber evidence="17">3.1.2.2</ecNumber>
        <ecNumber evidence="6">3.1.2.22</ecNumber>
    </recommendedName>
    <alternativeName>
        <fullName evidence="16">Palmitoyl-protein hydrolase 1</fullName>
    </alternativeName>
</protein>
<evidence type="ECO:0000256" key="5">
    <source>
        <dbReference type="ARBA" id="ARBA00010758"/>
    </source>
</evidence>
<evidence type="ECO:0000256" key="2">
    <source>
        <dbReference type="ARBA" id="ARBA00004371"/>
    </source>
</evidence>
<dbReference type="GlyCosmos" id="A0A674NCV2">
    <property type="glycosylation" value="1 site, No reported glycans"/>
</dbReference>
<evidence type="ECO:0000256" key="14">
    <source>
        <dbReference type="ARBA" id="ARBA00023180"/>
    </source>
</evidence>
<evidence type="ECO:0000256" key="6">
    <source>
        <dbReference type="ARBA" id="ARBA00012423"/>
    </source>
</evidence>
<comment type="catalytic activity">
    <reaction evidence="19">
        <text>hexadecanoyl-CoA + H2O = hexadecanoate + CoA + H(+)</text>
        <dbReference type="Rhea" id="RHEA:16645"/>
        <dbReference type="ChEBI" id="CHEBI:7896"/>
        <dbReference type="ChEBI" id="CHEBI:15377"/>
        <dbReference type="ChEBI" id="CHEBI:15378"/>
        <dbReference type="ChEBI" id="CHEBI:57287"/>
        <dbReference type="ChEBI" id="CHEBI:57379"/>
        <dbReference type="EC" id="3.1.2.2"/>
    </reaction>
    <physiologicalReaction direction="left-to-right" evidence="19">
        <dbReference type="Rhea" id="RHEA:16646"/>
    </physiologicalReaction>
</comment>
<evidence type="ECO:0000256" key="15">
    <source>
        <dbReference type="ARBA" id="ARBA00023228"/>
    </source>
</evidence>
<evidence type="ECO:0000256" key="1">
    <source>
        <dbReference type="ARBA" id="ARBA00004240"/>
    </source>
</evidence>
<evidence type="ECO:0000256" key="9">
    <source>
        <dbReference type="ARBA" id="ARBA00022729"/>
    </source>
</evidence>
<dbReference type="GO" id="GO:0005576">
    <property type="term" value="C:extracellular region"/>
    <property type="evidence" value="ECO:0007669"/>
    <property type="project" value="UniProtKB-SubCell"/>
</dbReference>
<evidence type="ECO:0000313" key="22">
    <source>
        <dbReference type="Ensembl" id="ENSTRUP00000071504.1"/>
    </source>
</evidence>
<dbReference type="GO" id="GO:0008474">
    <property type="term" value="F:palmitoyl-(protein) hydrolase activity"/>
    <property type="evidence" value="ECO:0007669"/>
    <property type="project" value="UniProtKB-EC"/>
</dbReference>
<evidence type="ECO:0000256" key="10">
    <source>
        <dbReference type="ARBA" id="ARBA00022801"/>
    </source>
</evidence>
<dbReference type="GeneID" id="101078772"/>
<comment type="similarity">
    <text evidence="5">Belongs to the palmitoyl-protein thioesterase family.</text>
</comment>
<evidence type="ECO:0000256" key="11">
    <source>
        <dbReference type="ARBA" id="ARBA00022824"/>
    </source>
</evidence>
<proteinExistence type="inferred from homology"/>
<dbReference type="Pfam" id="PF02089">
    <property type="entry name" value="Palm_thioest"/>
    <property type="match status" value="1"/>
</dbReference>
<dbReference type="AlphaFoldDB" id="A0A674NCV2"/>
<gene>
    <name evidence="22" type="primary">ppt1</name>
</gene>
<accession>A0A674NCV2</accession>
<dbReference type="KEGG" id="tru:101078772"/>
<keyword evidence="9" id="KW-0732">Signal</keyword>
<evidence type="ECO:0000313" key="23">
    <source>
        <dbReference type="Proteomes" id="UP000005226"/>
    </source>
</evidence>
<reference evidence="22" key="3">
    <citation type="submission" date="2025-09" db="UniProtKB">
        <authorList>
            <consortium name="Ensembl"/>
        </authorList>
    </citation>
    <scope>IDENTIFICATION</scope>
</reference>
<dbReference type="Ensembl" id="ENSTRUT00000072737.1">
    <property type="protein sequence ID" value="ENSTRUP00000071504.1"/>
    <property type="gene ID" value="ENSTRUG00000009602.3"/>
</dbReference>
<dbReference type="InterPro" id="IPR029058">
    <property type="entry name" value="AB_hydrolase_fold"/>
</dbReference>
<evidence type="ECO:0000256" key="8">
    <source>
        <dbReference type="ARBA" id="ARBA00022525"/>
    </source>
</evidence>
<dbReference type="InterPro" id="IPR002472">
    <property type="entry name" value="Palm_thioest"/>
</dbReference>
<evidence type="ECO:0000256" key="21">
    <source>
        <dbReference type="ARBA" id="ARBA00093223"/>
    </source>
</evidence>
<organism evidence="22 23">
    <name type="scientific">Takifugu rubripes</name>
    <name type="common">Japanese pufferfish</name>
    <name type="synonym">Fugu rubripes</name>
    <dbReference type="NCBI Taxonomy" id="31033"/>
    <lineage>
        <taxon>Eukaryota</taxon>
        <taxon>Metazoa</taxon>
        <taxon>Chordata</taxon>
        <taxon>Craniata</taxon>
        <taxon>Vertebrata</taxon>
        <taxon>Euteleostomi</taxon>
        <taxon>Actinopterygii</taxon>
        <taxon>Neopterygii</taxon>
        <taxon>Teleostei</taxon>
        <taxon>Neoteleostei</taxon>
        <taxon>Acanthomorphata</taxon>
        <taxon>Eupercaria</taxon>
        <taxon>Tetraodontiformes</taxon>
        <taxon>Tetradontoidea</taxon>
        <taxon>Tetraodontidae</taxon>
        <taxon>Takifugu</taxon>
    </lineage>
</organism>
<dbReference type="SUPFAM" id="SSF53474">
    <property type="entry name" value="alpha/beta-Hydrolases"/>
    <property type="match status" value="1"/>
</dbReference>
<sequence>MLLLIGARGRAAMMNRPNIANWSKMTDVLLGLLLVAPVLLVTGGPVSVKDHNGTTPLVIWHGMGDNCCNPLSMGAVKKMLEEDIPGIHVLSLMVGKNMIEDTENGFFKDVNEQVSMVCSQLAQDPHLKGGYNAMGFSQGAQFLRAVAQRCPSPPMKTLISVGGQHQGVYGLPRCPGESSTVCDLIRKALNNGAYTELIQKHLVQAQYWHDPLNDDLYKKHSLFLADINQERVVNETYKKNLQLLEKFVMVKFLQDSMVDPVDSEWFGFLKSGQAKETETLQESVLYKEDRLGLAAMDAAGKLVFLATQGDHLQFTREWFSQNLLPYLR</sequence>
<comment type="catalytic activity">
    <reaction evidence="20">
        <text>S-hexadecanoyl-N-acetylcysteine methyl ester + H2O = N-acetylcysteine methyl ester + hexadecanoate + H(+)</text>
        <dbReference type="Rhea" id="RHEA:84103"/>
        <dbReference type="ChEBI" id="CHEBI:7896"/>
        <dbReference type="ChEBI" id="CHEBI:15377"/>
        <dbReference type="ChEBI" id="CHEBI:15378"/>
        <dbReference type="ChEBI" id="CHEBI:233604"/>
        <dbReference type="ChEBI" id="CHEBI:233605"/>
    </reaction>
</comment>
<dbReference type="RefSeq" id="XP_003969233.2">
    <property type="nucleotide sequence ID" value="XM_003969184.3"/>
</dbReference>
<comment type="catalytic activity">
    <reaction evidence="18">
        <text>S-hexadecanoyl-L-cysteinyl-[protein] + H2O = L-cysteinyl-[protein] + hexadecanoate + H(+)</text>
        <dbReference type="Rhea" id="RHEA:19233"/>
        <dbReference type="Rhea" id="RHEA-COMP:10131"/>
        <dbReference type="Rhea" id="RHEA-COMP:11032"/>
        <dbReference type="ChEBI" id="CHEBI:7896"/>
        <dbReference type="ChEBI" id="CHEBI:15377"/>
        <dbReference type="ChEBI" id="CHEBI:15378"/>
        <dbReference type="ChEBI" id="CHEBI:29950"/>
        <dbReference type="ChEBI" id="CHEBI:74151"/>
        <dbReference type="EC" id="3.1.2.22"/>
    </reaction>
</comment>
<dbReference type="PRINTS" id="PR00414">
    <property type="entry name" value="PPTHIESTRASE"/>
</dbReference>
<dbReference type="CTD" id="5538"/>
<keyword evidence="23" id="KW-1185">Reference proteome</keyword>
<comment type="subcellular location">
    <subcellularLocation>
        <location evidence="1">Endoplasmic reticulum</location>
    </subcellularLocation>
    <subcellularLocation>
        <location evidence="3">Golgi apparatus</location>
    </subcellularLocation>
    <subcellularLocation>
        <location evidence="2">Lysosome</location>
    </subcellularLocation>
    <subcellularLocation>
        <location evidence="4">Secreted</location>
    </subcellularLocation>
</comment>
<name>A0A674NCV2_TAKRU</name>
<evidence type="ECO:0000256" key="18">
    <source>
        <dbReference type="ARBA" id="ARBA00047337"/>
    </source>
</evidence>
<reference evidence="22 23" key="1">
    <citation type="journal article" date="2011" name="Genome Biol. Evol.">
        <title>Integration of the genetic map and genome assembly of fugu facilitates insights into distinct features of genome evolution in teleosts and mammals.</title>
        <authorList>
            <person name="Kai W."/>
            <person name="Kikuchi K."/>
            <person name="Tohari S."/>
            <person name="Chew A.K."/>
            <person name="Tay A."/>
            <person name="Fujiwara A."/>
            <person name="Hosoya S."/>
            <person name="Suetake H."/>
            <person name="Naruse K."/>
            <person name="Brenner S."/>
            <person name="Suzuki Y."/>
            <person name="Venkatesh B."/>
        </authorList>
    </citation>
    <scope>NUCLEOTIDE SEQUENCE [LARGE SCALE GENOMIC DNA]</scope>
</reference>
<evidence type="ECO:0000256" key="16">
    <source>
        <dbReference type="ARBA" id="ARBA00031934"/>
    </source>
</evidence>
<dbReference type="FunCoup" id="A0A674NCV2">
    <property type="interactions" value="1472"/>
</dbReference>
<evidence type="ECO:0000256" key="17">
    <source>
        <dbReference type="ARBA" id="ARBA00038848"/>
    </source>
</evidence>
<reference evidence="22" key="2">
    <citation type="submission" date="2025-08" db="UniProtKB">
        <authorList>
            <consortium name="Ensembl"/>
        </authorList>
    </citation>
    <scope>IDENTIFICATION</scope>
</reference>
<evidence type="ECO:0000256" key="13">
    <source>
        <dbReference type="ARBA" id="ARBA00023157"/>
    </source>
</evidence>
<keyword evidence="11" id="KW-0256">Endoplasmic reticulum</keyword>
<dbReference type="GO" id="GO:0005764">
    <property type="term" value="C:lysosome"/>
    <property type="evidence" value="ECO:0007669"/>
    <property type="project" value="UniProtKB-SubCell"/>
</dbReference>
<evidence type="ECO:0000256" key="4">
    <source>
        <dbReference type="ARBA" id="ARBA00004613"/>
    </source>
</evidence>
<dbReference type="GO" id="GO:0005783">
    <property type="term" value="C:endoplasmic reticulum"/>
    <property type="evidence" value="ECO:0007669"/>
    <property type="project" value="UniProtKB-SubCell"/>
</dbReference>
<keyword evidence="12" id="KW-0333">Golgi apparatus</keyword>
<dbReference type="EC" id="3.1.2.2" evidence="17"/>
<dbReference type="FunFam" id="3.40.50.1820:FF:000098">
    <property type="entry name" value="palmitoyl-protein thioesterase 1"/>
    <property type="match status" value="1"/>
</dbReference>
<keyword evidence="13" id="KW-1015">Disulfide bond</keyword>
<evidence type="ECO:0000256" key="19">
    <source>
        <dbReference type="ARBA" id="ARBA00047734"/>
    </source>
</evidence>
<keyword evidence="14" id="KW-0325">Glycoprotein</keyword>
<evidence type="ECO:0000256" key="20">
    <source>
        <dbReference type="ARBA" id="ARBA00093191"/>
    </source>
</evidence>
<dbReference type="Proteomes" id="UP000005226">
    <property type="component" value="Chromosome 12"/>
</dbReference>
<dbReference type="OrthoDB" id="10263094at2759"/>
<dbReference type="InParanoid" id="A0A674NCV2"/>
<evidence type="ECO:0000256" key="7">
    <source>
        <dbReference type="ARBA" id="ARBA00014212"/>
    </source>
</evidence>
<dbReference type="PANTHER" id="PTHR11247:SF8">
    <property type="entry name" value="PALMITOYL-PROTEIN THIOESTERASE 1"/>
    <property type="match status" value="1"/>
</dbReference>
<evidence type="ECO:0000256" key="12">
    <source>
        <dbReference type="ARBA" id="ARBA00023034"/>
    </source>
</evidence>
<dbReference type="GO" id="GO:0005794">
    <property type="term" value="C:Golgi apparatus"/>
    <property type="evidence" value="ECO:0007669"/>
    <property type="project" value="UniProtKB-SubCell"/>
</dbReference>
<keyword evidence="8" id="KW-0964">Secreted</keyword>
<dbReference type="GO" id="GO:0006898">
    <property type="term" value="P:receptor-mediated endocytosis"/>
    <property type="evidence" value="ECO:0007669"/>
    <property type="project" value="TreeGrafter"/>
</dbReference>
<keyword evidence="10" id="KW-0378">Hydrolase</keyword>
<comment type="catalytic activity">
    <reaction evidence="21">
        <text>S-hexadecanoyl-N-acetylcysteamine + H2O = N-acetylcysteamine + hexadecanoate + H(+)</text>
        <dbReference type="Rhea" id="RHEA:84099"/>
        <dbReference type="ChEBI" id="CHEBI:7896"/>
        <dbReference type="ChEBI" id="CHEBI:15377"/>
        <dbReference type="ChEBI" id="CHEBI:15378"/>
        <dbReference type="ChEBI" id="CHEBI:74410"/>
        <dbReference type="ChEBI" id="CHEBI:233601"/>
    </reaction>
</comment>
<dbReference type="OMA" id="KFVMVMF"/>
<dbReference type="GeneTree" id="ENSGT00940000156790"/>
<dbReference type="EC" id="3.1.2.22" evidence="6"/>
<keyword evidence="15" id="KW-0458">Lysosome</keyword>